<name>A0ABX2DAC8_9SPHI</name>
<evidence type="ECO:0000313" key="3">
    <source>
        <dbReference type="EMBL" id="NQX30276.1"/>
    </source>
</evidence>
<dbReference type="EMBL" id="JABMKV010000001">
    <property type="protein sequence ID" value="NQX30276.1"/>
    <property type="molecule type" value="Genomic_DNA"/>
</dbReference>
<evidence type="ECO:0000313" key="4">
    <source>
        <dbReference type="Proteomes" id="UP000762110"/>
    </source>
</evidence>
<accession>A0ABX2DAC8</accession>
<keyword evidence="4" id="KW-1185">Reference proteome</keyword>
<comment type="caution">
    <text evidence="3">The sequence shown here is derived from an EMBL/GenBank/DDBJ whole genome shotgun (WGS) entry which is preliminary data.</text>
</comment>
<dbReference type="InterPro" id="IPR025665">
    <property type="entry name" value="Beta-barrel_OMP_2"/>
</dbReference>
<gene>
    <name evidence="3" type="ORF">HQN85_00950</name>
</gene>
<sequence length="214" mass="22483">MKKLVLSLTLIAGLSTAVLAQTPVKFGLKAGVTFSNMTLSTMGVSASFDSKTSFYVGGTADIPVSNIFSVQPGLTLVNKGTKVNGGDFNFDGSTVNSDASGTINAMYIEVPVNLLANFAAGSGKVFFGAGPYYAFAVDAYAKSGGIKQDIEIGSDEDNFKRSEFGLNFLAGYQLNRVNIHAGYGLGLSSVIPDQEGLDMKFKNKVFSVGLGFTF</sequence>
<organism evidence="3 4">
    <name type="scientific">Pedobacter boryungensis</name>
    <dbReference type="NCBI Taxonomy" id="869962"/>
    <lineage>
        <taxon>Bacteria</taxon>
        <taxon>Pseudomonadati</taxon>
        <taxon>Bacteroidota</taxon>
        <taxon>Sphingobacteriia</taxon>
        <taxon>Sphingobacteriales</taxon>
        <taxon>Sphingobacteriaceae</taxon>
        <taxon>Pedobacter</taxon>
    </lineage>
</organism>
<dbReference type="Proteomes" id="UP000762110">
    <property type="component" value="Unassembled WGS sequence"/>
</dbReference>
<feature type="chain" id="PRO_5047072526" evidence="1">
    <location>
        <begin position="21"/>
        <end position="214"/>
    </location>
</feature>
<reference evidence="3 4" key="1">
    <citation type="submission" date="2020-05" db="EMBL/GenBank/DDBJ databases">
        <title>Description of Pedobacter foliorum sp. nov.</title>
        <authorList>
            <person name="Qi S."/>
            <person name="Carlier A."/>
            <person name="Cnockaert M."/>
            <person name="Vandamme P."/>
        </authorList>
    </citation>
    <scope>NUCLEOTIDE SEQUENCE [LARGE SCALE GENOMIC DNA]</scope>
    <source>
        <strain evidence="3 4">LMG 31300</strain>
    </source>
</reference>
<protein>
    <submittedName>
        <fullName evidence="3">PorT family protein</fullName>
    </submittedName>
</protein>
<proteinExistence type="predicted"/>
<feature type="domain" description="Outer membrane protein beta-barrel" evidence="2">
    <location>
        <begin position="20"/>
        <end position="191"/>
    </location>
</feature>
<dbReference type="Pfam" id="PF13568">
    <property type="entry name" value="OMP_b-brl_2"/>
    <property type="match status" value="1"/>
</dbReference>
<evidence type="ECO:0000259" key="2">
    <source>
        <dbReference type="Pfam" id="PF13568"/>
    </source>
</evidence>
<evidence type="ECO:0000256" key="1">
    <source>
        <dbReference type="SAM" id="SignalP"/>
    </source>
</evidence>
<dbReference type="RefSeq" id="WP_173268474.1">
    <property type="nucleotide sequence ID" value="NZ_JABMKV010000001.1"/>
</dbReference>
<feature type="signal peptide" evidence="1">
    <location>
        <begin position="1"/>
        <end position="20"/>
    </location>
</feature>
<keyword evidence="1" id="KW-0732">Signal</keyword>